<dbReference type="RefSeq" id="WP_102754831.1">
    <property type="nucleotide sequence ID" value="NZ_CP025791.1"/>
</dbReference>
<name>A0A2K9PM80_9FLAO</name>
<gene>
    <name evidence="1" type="ORF">C1H87_05365</name>
</gene>
<keyword evidence="1" id="KW-0548">Nucleotidyltransferase</keyword>
<organism evidence="1 2">
    <name type="scientific">Flavivirga eckloniae</name>
    <dbReference type="NCBI Taxonomy" id="1803846"/>
    <lineage>
        <taxon>Bacteria</taxon>
        <taxon>Pseudomonadati</taxon>
        <taxon>Bacteroidota</taxon>
        <taxon>Flavobacteriia</taxon>
        <taxon>Flavobacteriales</taxon>
        <taxon>Flavobacteriaceae</taxon>
        <taxon>Flavivirga</taxon>
    </lineage>
</organism>
<protein>
    <submittedName>
        <fullName evidence="1">Acylneuraminate cytidylyltransferase family protein</fullName>
    </submittedName>
</protein>
<evidence type="ECO:0000313" key="1">
    <source>
        <dbReference type="EMBL" id="AUP78173.1"/>
    </source>
</evidence>
<dbReference type="InterPro" id="IPR050793">
    <property type="entry name" value="CMP-NeuNAc_synthase"/>
</dbReference>
<dbReference type="Pfam" id="PF02348">
    <property type="entry name" value="CTP_transf_3"/>
    <property type="match status" value="1"/>
</dbReference>
<keyword evidence="1" id="KW-0808">Transferase</keyword>
<dbReference type="CDD" id="cd02513">
    <property type="entry name" value="CMP-NeuAc_Synthase"/>
    <property type="match status" value="1"/>
</dbReference>
<dbReference type="SUPFAM" id="SSF53448">
    <property type="entry name" value="Nucleotide-diphospho-sugar transferases"/>
    <property type="match status" value="1"/>
</dbReference>
<dbReference type="GO" id="GO:0008781">
    <property type="term" value="F:N-acylneuraminate cytidylyltransferase activity"/>
    <property type="evidence" value="ECO:0007669"/>
    <property type="project" value="TreeGrafter"/>
</dbReference>
<dbReference type="InterPro" id="IPR003329">
    <property type="entry name" value="Cytidylyl_trans"/>
</dbReference>
<accession>A0A2K9PM80</accession>
<dbReference type="EMBL" id="CP025791">
    <property type="protein sequence ID" value="AUP78173.1"/>
    <property type="molecule type" value="Genomic_DNA"/>
</dbReference>
<evidence type="ECO:0000313" key="2">
    <source>
        <dbReference type="Proteomes" id="UP000235826"/>
    </source>
</evidence>
<sequence>MKTNKLNKTFVVIIPARGGSERLPKKNVLPLKNKPLIEYSIDFAKSNLDYVEKIVVTTDDQEIKRIALKNNVQVIDRPKEISGNKASTVSALKHALLTLNETYDFVILLQPTNPLRPKNLLKSACDKIIEEGADSLITVTKNHHKLGKIVNNTYEPFLYNMGQRSQDLEPLYYENGLLYITKRELILDDKIISNNNIPVIVDHAFANVDIDTMDDFKLAEFTLEQQKDE</sequence>
<dbReference type="AlphaFoldDB" id="A0A2K9PM80"/>
<dbReference type="OrthoDB" id="9805604at2"/>
<dbReference type="KEGG" id="fek:C1H87_05365"/>
<dbReference type="PANTHER" id="PTHR21485:SF6">
    <property type="entry name" value="N-ACYLNEURAMINATE CYTIDYLYLTRANSFERASE-RELATED"/>
    <property type="match status" value="1"/>
</dbReference>
<dbReference type="InterPro" id="IPR029044">
    <property type="entry name" value="Nucleotide-diphossugar_trans"/>
</dbReference>
<dbReference type="Proteomes" id="UP000235826">
    <property type="component" value="Chromosome"/>
</dbReference>
<dbReference type="PANTHER" id="PTHR21485">
    <property type="entry name" value="HAD SUPERFAMILY MEMBERS CMAS AND KDSC"/>
    <property type="match status" value="1"/>
</dbReference>
<dbReference type="Gene3D" id="3.90.550.10">
    <property type="entry name" value="Spore Coat Polysaccharide Biosynthesis Protein SpsA, Chain A"/>
    <property type="match status" value="1"/>
</dbReference>
<keyword evidence="2" id="KW-1185">Reference proteome</keyword>
<proteinExistence type="predicted"/>
<reference evidence="1 2" key="1">
    <citation type="submission" date="2018-01" db="EMBL/GenBank/DDBJ databases">
        <title>Complete genome sequence of Flavivirga eckloniae ECD14 isolated from seaweed Ecklonia cava.</title>
        <authorList>
            <person name="Lee J.H."/>
            <person name="Baik K.S."/>
            <person name="Seong C.N."/>
        </authorList>
    </citation>
    <scope>NUCLEOTIDE SEQUENCE [LARGE SCALE GENOMIC DNA]</scope>
    <source>
        <strain evidence="1 2">ECD14</strain>
    </source>
</reference>